<feature type="region of interest" description="Disordered" evidence="1">
    <location>
        <begin position="390"/>
        <end position="432"/>
    </location>
</feature>
<proteinExistence type="predicted"/>
<feature type="compositionally biased region" description="Low complexity" evidence="1">
    <location>
        <begin position="35"/>
        <end position="52"/>
    </location>
</feature>
<feature type="compositionally biased region" description="Polar residues" evidence="1">
    <location>
        <begin position="128"/>
        <end position="142"/>
    </location>
</feature>
<feature type="region of interest" description="Disordered" evidence="1">
    <location>
        <begin position="288"/>
        <end position="320"/>
    </location>
</feature>
<feature type="compositionally biased region" description="Basic and acidic residues" evidence="1">
    <location>
        <begin position="302"/>
        <end position="312"/>
    </location>
</feature>
<reference evidence="2 3" key="1">
    <citation type="submission" date="2018-04" db="EMBL/GenBank/DDBJ databases">
        <authorList>
            <person name="Zhang X."/>
            <person name="Yuan J."/>
            <person name="Li F."/>
            <person name="Xiang J."/>
        </authorList>
    </citation>
    <scope>NUCLEOTIDE SEQUENCE [LARGE SCALE GENOMIC DNA]</scope>
    <source>
        <tissue evidence="2">Muscle</tissue>
    </source>
</reference>
<feature type="compositionally biased region" description="Basic residues" evidence="1">
    <location>
        <begin position="288"/>
        <end position="301"/>
    </location>
</feature>
<dbReference type="Proteomes" id="UP000283509">
    <property type="component" value="Unassembled WGS sequence"/>
</dbReference>
<keyword evidence="3" id="KW-1185">Reference proteome</keyword>
<organism evidence="2 3">
    <name type="scientific">Penaeus vannamei</name>
    <name type="common">Whiteleg shrimp</name>
    <name type="synonym">Litopenaeus vannamei</name>
    <dbReference type="NCBI Taxonomy" id="6689"/>
    <lineage>
        <taxon>Eukaryota</taxon>
        <taxon>Metazoa</taxon>
        <taxon>Ecdysozoa</taxon>
        <taxon>Arthropoda</taxon>
        <taxon>Crustacea</taxon>
        <taxon>Multicrustacea</taxon>
        <taxon>Malacostraca</taxon>
        <taxon>Eumalacostraca</taxon>
        <taxon>Eucarida</taxon>
        <taxon>Decapoda</taxon>
        <taxon>Dendrobranchiata</taxon>
        <taxon>Penaeoidea</taxon>
        <taxon>Penaeidae</taxon>
        <taxon>Penaeus</taxon>
    </lineage>
</organism>
<reference evidence="2 3" key="2">
    <citation type="submission" date="2019-01" db="EMBL/GenBank/DDBJ databases">
        <title>The decoding of complex shrimp genome reveals the adaptation for benthos swimmer, frequently molting mechanism and breeding impact on genome.</title>
        <authorList>
            <person name="Sun Y."/>
            <person name="Gao Y."/>
            <person name="Yu Y."/>
        </authorList>
    </citation>
    <scope>NUCLEOTIDE SEQUENCE [LARGE SCALE GENOMIC DNA]</scope>
    <source>
        <tissue evidence="2">Muscle</tissue>
    </source>
</reference>
<accession>A0A423SH82</accession>
<feature type="compositionally biased region" description="Basic residues" evidence="1">
    <location>
        <begin position="143"/>
        <end position="155"/>
    </location>
</feature>
<feature type="compositionally biased region" description="Pro residues" evidence="1">
    <location>
        <begin position="61"/>
        <end position="72"/>
    </location>
</feature>
<comment type="caution">
    <text evidence="2">The sequence shown here is derived from an EMBL/GenBank/DDBJ whole genome shotgun (WGS) entry which is preliminary data.</text>
</comment>
<dbReference type="EMBL" id="QCYY01003414">
    <property type="protein sequence ID" value="ROT63600.1"/>
    <property type="molecule type" value="Genomic_DNA"/>
</dbReference>
<evidence type="ECO:0000313" key="2">
    <source>
        <dbReference type="EMBL" id="ROT63600.1"/>
    </source>
</evidence>
<gene>
    <name evidence="2" type="ORF">C7M84_018502</name>
</gene>
<evidence type="ECO:0000313" key="3">
    <source>
        <dbReference type="Proteomes" id="UP000283509"/>
    </source>
</evidence>
<evidence type="ECO:0000256" key="1">
    <source>
        <dbReference type="SAM" id="MobiDB-lite"/>
    </source>
</evidence>
<name>A0A423SH82_PENVA</name>
<feature type="region of interest" description="Disordered" evidence="1">
    <location>
        <begin position="109"/>
        <end position="177"/>
    </location>
</feature>
<feature type="compositionally biased region" description="Polar residues" evidence="1">
    <location>
        <begin position="15"/>
        <end position="26"/>
    </location>
</feature>
<feature type="compositionally biased region" description="Pro residues" evidence="1">
    <location>
        <begin position="398"/>
        <end position="414"/>
    </location>
</feature>
<feature type="region of interest" description="Disordered" evidence="1">
    <location>
        <begin position="1"/>
        <end position="82"/>
    </location>
</feature>
<sequence length="432" mass="47491">MRKVCRGIHQHGSPLPQTHPATNFFNSAHIPFLNSPTQPSSDTPTDSLSSLPTEPPMILSPEPPVNPSPTSPSPGNATTNPAQLEPDVLTASVVRHCKRATLLTQASRAFLLGRRQNPPSRPPHSSAAEKTSNKETQVTPTRNHTRNSKRRNKLNIRREDKQENSSPSTSRTEPRVEFVNDTAYGKNIGCLLPAEHYDMLVTQNSSLSSPMIHASQTDTMVVDLKYITNTGVTHMHGTDVVQDDQIWIEADILVADHPNVSTNDVISVTFAIKVSWAKGVFRMSNSRRPHLRDRLPAHRRQDRPLRPRDHHGALPHRRPVAPAAGRGVPRIYLYIPIYVDLLPPSPHPTDLIDLLSLLPPLPPLPPTDLLSLPHPLTCLSLPPNDLLSLPTPTDLRLLPPPPLTSSPPPTPLNSPHPHDLLSLPPPPLTSSP</sequence>
<dbReference type="AlphaFoldDB" id="A0A423SH82"/>
<feature type="compositionally biased region" description="Pro residues" evidence="1">
    <location>
        <begin position="423"/>
        <end position="432"/>
    </location>
</feature>
<protein>
    <submittedName>
        <fullName evidence="2">Uncharacterized protein</fullName>
    </submittedName>
</protein>
<dbReference type="OrthoDB" id="6381855at2759"/>